<reference evidence="2 3" key="1">
    <citation type="submission" date="2016-03" db="EMBL/GenBank/DDBJ databases">
        <title>Cyphomyrmex costatus WGS genome.</title>
        <authorList>
            <person name="Nygaard S."/>
            <person name="Hu H."/>
            <person name="Boomsma J."/>
            <person name="Zhang G."/>
        </authorList>
    </citation>
    <scope>NUCLEOTIDE SEQUENCE [LARGE SCALE GENOMIC DNA]</scope>
    <source>
        <strain evidence="2">MS0001</strain>
        <tissue evidence="2">Whole body</tissue>
    </source>
</reference>
<feature type="region of interest" description="Disordered" evidence="1">
    <location>
        <begin position="1"/>
        <end position="25"/>
    </location>
</feature>
<protein>
    <submittedName>
        <fullName evidence="2">Uncharacterized protein</fullName>
    </submittedName>
</protein>
<organism evidence="2 3">
    <name type="scientific">Cyphomyrmex costatus</name>
    <dbReference type="NCBI Taxonomy" id="456900"/>
    <lineage>
        <taxon>Eukaryota</taxon>
        <taxon>Metazoa</taxon>
        <taxon>Ecdysozoa</taxon>
        <taxon>Arthropoda</taxon>
        <taxon>Hexapoda</taxon>
        <taxon>Insecta</taxon>
        <taxon>Pterygota</taxon>
        <taxon>Neoptera</taxon>
        <taxon>Endopterygota</taxon>
        <taxon>Hymenoptera</taxon>
        <taxon>Apocrita</taxon>
        <taxon>Aculeata</taxon>
        <taxon>Formicoidea</taxon>
        <taxon>Formicidae</taxon>
        <taxon>Myrmicinae</taxon>
        <taxon>Cyphomyrmex</taxon>
    </lineage>
</organism>
<dbReference type="Proteomes" id="UP000078542">
    <property type="component" value="Unassembled WGS sequence"/>
</dbReference>
<gene>
    <name evidence="2" type="ORF">ALC62_08236</name>
</gene>
<dbReference type="AlphaFoldDB" id="A0A195CJV3"/>
<name>A0A195CJV3_9HYME</name>
<feature type="non-terminal residue" evidence="2">
    <location>
        <position position="1"/>
    </location>
</feature>
<accession>A0A195CJV3</accession>
<proteinExistence type="predicted"/>
<sequence length="104" mass="11512">LRCSRLRAHPSRRPPPEQSEASSTSARRCRCEWFSGGCRAIRRLACASAPHEEDNATLTACGYPAKRVPGPLSRHVVKYTPWSTEVLQKEAARVVRSLILLVSG</sequence>
<keyword evidence="3" id="KW-1185">Reference proteome</keyword>
<evidence type="ECO:0000313" key="2">
    <source>
        <dbReference type="EMBL" id="KYN01010.1"/>
    </source>
</evidence>
<evidence type="ECO:0000256" key="1">
    <source>
        <dbReference type="SAM" id="MobiDB-lite"/>
    </source>
</evidence>
<feature type="compositionally biased region" description="Basic residues" evidence="1">
    <location>
        <begin position="1"/>
        <end position="12"/>
    </location>
</feature>
<dbReference type="EMBL" id="KQ977642">
    <property type="protein sequence ID" value="KYN01010.1"/>
    <property type="molecule type" value="Genomic_DNA"/>
</dbReference>
<evidence type="ECO:0000313" key="3">
    <source>
        <dbReference type="Proteomes" id="UP000078542"/>
    </source>
</evidence>